<feature type="region of interest" description="Disordered" evidence="1">
    <location>
        <begin position="527"/>
        <end position="634"/>
    </location>
</feature>
<organism evidence="3 4">
    <name type="scientific">Roseimaritima multifibrata</name>
    <dbReference type="NCBI Taxonomy" id="1930274"/>
    <lineage>
        <taxon>Bacteria</taxon>
        <taxon>Pseudomonadati</taxon>
        <taxon>Planctomycetota</taxon>
        <taxon>Planctomycetia</taxon>
        <taxon>Pirellulales</taxon>
        <taxon>Pirellulaceae</taxon>
        <taxon>Roseimaritima</taxon>
    </lineage>
</organism>
<feature type="region of interest" description="Disordered" evidence="1">
    <location>
        <begin position="931"/>
        <end position="956"/>
    </location>
</feature>
<dbReference type="Pfam" id="PF01823">
    <property type="entry name" value="MACPF"/>
    <property type="match status" value="1"/>
</dbReference>
<dbReference type="KEGG" id="rml:FF011L_15620"/>
<dbReference type="EMBL" id="CP036262">
    <property type="protein sequence ID" value="QDS92813.1"/>
    <property type="molecule type" value="Genomic_DNA"/>
</dbReference>
<name>A0A517MD43_9BACT</name>
<keyword evidence="4" id="KW-1185">Reference proteome</keyword>
<evidence type="ECO:0000313" key="4">
    <source>
        <dbReference type="Proteomes" id="UP000320672"/>
    </source>
</evidence>
<feature type="region of interest" description="Disordered" evidence="1">
    <location>
        <begin position="115"/>
        <end position="134"/>
    </location>
</feature>
<evidence type="ECO:0000256" key="1">
    <source>
        <dbReference type="SAM" id="MobiDB-lite"/>
    </source>
</evidence>
<feature type="domain" description="MACPF" evidence="2">
    <location>
        <begin position="1056"/>
        <end position="1384"/>
    </location>
</feature>
<proteinExistence type="predicted"/>
<dbReference type="Proteomes" id="UP000320672">
    <property type="component" value="Chromosome"/>
</dbReference>
<feature type="compositionally biased region" description="Polar residues" evidence="1">
    <location>
        <begin position="678"/>
        <end position="694"/>
    </location>
</feature>
<feature type="compositionally biased region" description="Pro residues" evidence="1">
    <location>
        <begin position="552"/>
        <end position="562"/>
    </location>
</feature>
<dbReference type="PROSITE" id="PS51412">
    <property type="entry name" value="MACPF_2"/>
    <property type="match status" value="1"/>
</dbReference>
<reference evidence="3 4" key="1">
    <citation type="submission" date="2019-02" db="EMBL/GenBank/DDBJ databases">
        <title>Deep-cultivation of Planctomycetes and their phenomic and genomic characterization uncovers novel biology.</title>
        <authorList>
            <person name="Wiegand S."/>
            <person name="Jogler M."/>
            <person name="Boedeker C."/>
            <person name="Pinto D."/>
            <person name="Vollmers J."/>
            <person name="Rivas-Marin E."/>
            <person name="Kohn T."/>
            <person name="Peeters S.H."/>
            <person name="Heuer A."/>
            <person name="Rast P."/>
            <person name="Oberbeckmann S."/>
            <person name="Bunk B."/>
            <person name="Jeske O."/>
            <person name="Meyerdierks A."/>
            <person name="Storesund J.E."/>
            <person name="Kallscheuer N."/>
            <person name="Luecker S."/>
            <person name="Lage O.M."/>
            <person name="Pohl T."/>
            <person name="Merkel B.J."/>
            <person name="Hornburger P."/>
            <person name="Mueller R.-W."/>
            <person name="Bruemmer F."/>
            <person name="Labrenz M."/>
            <person name="Spormann A.M."/>
            <person name="Op den Camp H."/>
            <person name="Overmann J."/>
            <person name="Amann R."/>
            <person name="Jetten M.S.M."/>
            <person name="Mascher T."/>
            <person name="Medema M.H."/>
            <person name="Devos D.P."/>
            <person name="Kaster A.-K."/>
            <person name="Ovreas L."/>
            <person name="Rohde M."/>
            <person name="Galperin M.Y."/>
            <person name="Jogler C."/>
        </authorList>
    </citation>
    <scope>NUCLEOTIDE SEQUENCE [LARGE SCALE GENOMIC DNA]</scope>
    <source>
        <strain evidence="3 4">FF011L</strain>
    </source>
</reference>
<evidence type="ECO:0000313" key="3">
    <source>
        <dbReference type="EMBL" id="QDS92813.1"/>
    </source>
</evidence>
<feature type="region of interest" description="Disordered" evidence="1">
    <location>
        <begin position="51"/>
        <end position="72"/>
    </location>
</feature>
<feature type="compositionally biased region" description="Low complexity" evidence="1">
    <location>
        <begin position="61"/>
        <end position="72"/>
    </location>
</feature>
<feature type="region of interest" description="Disordered" evidence="1">
    <location>
        <begin position="654"/>
        <end position="694"/>
    </location>
</feature>
<sequence>MTEKMPRCPKPKYLQAFVAKKLNASAHAQVAAHVAVCDDCSMVVSQLARGLESPQQPPIEGPTGAPKAAAPIASTAPASGSGLLKWCGAAVLAGAIGAGGYFGWQQLNADKTNQPSQIAGNGLSSSVPTGGSEATEADKQGFVLGNVPFDQPIENIRVTITAGPDAPIDELVDLHLGLGFPLRLQSEIPAGIPFYAALPNTSSSSAERGIPAGESRIFEFSATAPADSSDLLKTSSTLLTGLKVGDIRQIGFAAKGESDWEIAGYKIDVNDQLLASNAQFNKSAQLENTNNQEILTSLLPSRDVLADEVDQLQALIQTGLASPDETRELDDKQQALLSLSDRIQSIGGKFIGIYPSLVEYHKGLAPLTQRQADKRAKRVRVHLVAATSDRAGTKNPLFLDLGGSKLLLSSENSVLEDSSNMQTFELSEADLLNDPVEIGLADGQLNAFQIGVIGSNEPFNAIPDRTALQRVTLEVDDVVVYDSIDSQLDRTSLNEIRLIPPAHRDETGKVVVNAPSALQRFQWHPGLELPATNSDPTVPPTPATPEPETILPEPPAPAPANPPKEDDDDGSPGVDPTTLVNNTTPKGNQPSFFPIPIRGRPPGAGGPQSGGGTPSGGGNVPSGTSLANTPKSRASHPIVEQILAALLAKLNGNSSTSLGNQGPGSQPNQPATGPGSGAVSTTNAATGTPPQITPTDVLEVSQTALTRLQRAPASLRVGMQPVVEWQAKNDDKVKNFQGRLWGIKPHDTKSQPILLAESGKKASAKSLELPSINLADVNIPASEHAKYFVQPELMTFDLNDQVISTGIAAKGPLVPLFPKRSVTDLAPSIFDLIAFQSDSDGLESLSKKSWQKLSPILQSNGADVGYFDEPTGTHIARVFDHLSNSIGISSHASNIKHLTIRFDSQRSLSKNLRVIGHLGFVDAKQKSANDASTSATAAKPVGVAPSPTPPKPSTSKATIEVRLIVRESDGSNTEISPEANSATKELRLETSAPITYTKVNEQTPMMLIDIPISLELLQEDYEKKLTELGVDSLLNNWQIDPKSTLPLKPMKQALVSLTLKLKTNEGEEALGLFGLKIVDDSEQPDISAVVTPTAPTPAPTPPLTAHDETIQMVLGRGYDATKKYADPTAVKNPLFDLKSREDYFYRPYAGGATEINVRSGTDASSYSNSLASNVEAGVGLGLFSASVSVGVNSSNSGSTKTSFVMLNDVLKIYAATLKTKTPLKAALKKIEEGDVRNIIDLYGTHYINEADFGGRISFESYIDETETATTSSIETGVKAAYKIFNAAANVTAKSSTLTKTISENQTFSNYGGGGTLNQQSSIDVESYRDWKDKVAKDHQQALVDFGNSSNGLIPLWKFPGLTTARQAELEQLIKQEIAKSVVHKESEYGEVVKRNGKFRLQNSNGGWIYASDEGTTYPKMSRSESAADNLRFFGDGSDLNSNDKLTIKYGGARGTYGSWYQKRSIIQYAPGDESKSDYRYQITKRGSSLSPGSAIRFGDYITIIALWKEEQVGPIEDDYIGYNNSQWKIVEPKP</sequence>
<feature type="compositionally biased region" description="Polar residues" evidence="1">
    <location>
        <begin position="654"/>
        <end position="671"/>
    </location>
</feature>
<evidence type="ECO:0000259" key="2">
    <source>
        <dbReference type="PROSITE" id="PS51412"/>
    </source>
</evidence>
<feature type="compositionally biased region" description="Polar residues" evidence="1">
    <location>
        <begin position="578"/>
        <end position="589"/>
    </location>
</feature>
<feature type="compositionally biased region" description="Polar residues" evidence="1">
    <location>
        <begin position="115"/>
        <end position="129"/>
    </location>
</feature>
<dbReference type="InterPro" id="IPR020864">
    <property type="entry name" value="MACPF"/>
</dbReference>
<protein>
    <submittedName>
        <fullName evidence="3">MAC/Perforin domain protein</fullName>
    </submittedName>
</protein>
<feature type="compositionally biased region" description="Gly residues" evidence="1">
    <location>
        <begin position="602"/>
        <end position="620"/>
    </location>
</feature>
<gene>
    <name evidence="3" type="ORF">FF011L_15620</name>
</gene>
<feature type="compositionally biased region" description="Low complexity" evidence="1">
    <location>
        <begin position="590"/>
        <end position="601"/>
    </location>
</feature>
<accession>A0A517MD43</accession>